<evidence type="ECO:0000256" key="1">
    <source>
        <dbReference type="SAM" id="MobiDB-lite"/>
    </source>
</evidence>
<accession>A0A8J5N1G7</accession>
<feature type="compositionally biased region" description="Polar residues" evidence="1">
    <location>
        <begin position="1043"/>
        <end position="1065"/>
    </location>
</feature>
<name>A0A8J5N1G7_HOMAM</name>
<evidence type="ECO:0000256" key="2">
    <source>
        <dbReference type="SAM" id="SignalP"/>
    </source>
</evidence>
<dbReference type="AlphaFoldDB" id="A0A8J5N1G7"/>
<feature type="region of interest" description="Disordered" evidence="1">
    <location>
        <begin position="1033"/>
        <end position="1077"/>
    </location>
</feature>
<feature type="compositionally biased region" description="Acidic residues" evidence="1">
    <location>
        <begin position="1172"/>
        <end position="1204"/>
    </location>
</feature>
<feature type="compositionally biased region" description="Basic residues" evidence="1">
    <location>
        <begin position="816"/>
        <end position="828"/>
    </location>
</feature>
<feature type="compositionally biased region" description="Basic and acidic residues" evidence="1">
    <location>
        <begin position="762"/>
        <end position="775"/>
    </location>
</feature>
<feature type="compositionally biased region" description="Basic and acidic residues" evidence="1">
    <location>
        <begin position="377"/>
        <end position="399"/>
    </location>
</feature>
<feature type="non-terminal residue" evidence="5">
    <location>
        <position position="1"/>
    </location>
</feature>
<evidence type="ECO:0000259" key="4">
    <source>
        <dbReference type="Pfam" id="PF24812"/>
    </source>
</evidence>
<feature type="region of interest" description="Disordered" evidence="1">
    <location>
        <begin position="745"/>
        <end position="792"/>
    </location>
</feature>
<proteinExistence type="predicted"/>
<dbReference type="UniPathway" id="UPA00143"/>
<dbReference type="InterPro" id="IPR043866">
    <property type="entry name" value="TTC3/DZIP3_dom"/>
</dbReference>
<dbReference type="SUPFAM" id="SSF48452">
    <property type="entry name" value="TPR-like"/>
    <property type="match status" value="1"/>
</dbReference>
<dbReference type="PANTHER" id="PTHR17550:SF4">
    <property type="entry name" value="E3 UBIQUITIN-PROTEIN LIGASE TTC3"/>
    <property type="match status" value="1"/>
</dbReference>
<dbReference type="Gene3D" id="1.25.40.10">
    <property type="entry name" value="Tetratricopeptide repeat domain"/>
    <property type="match status" value="1"/>
</dbReference>
<dbReference type="Pfam" id="PF24812">
    <property type="entry name" value="WHD_TTC3"/>
    <property type="match status" value="1"/>
</dbReference>
<evidence type="ECO:0000313" key="5">
    <source>
        <dbReference type="EMBL" id="KAG7171463.1"/>
    </source>
</evidence>
<comment type="caution">
    <text evidence="5">The sequence shown here is derived from an EMBL/GenBank/DDBJ whole genome shotgun (WGS) entry which is preliminary data.</text>
</comment>
<feature type="domain" description="E3 ubiquitin-protein ligase TTC3 winged helix turn helix" evidence="4">
    <location>
        <begin position="897"/>
        <end position="1011"/>
    </location>
</feature>
<evidence type="ECO:0000259" key="3">
    <source>
        <dbReference type="Pfam" id="PF19179"/>
    </source>
</evidence>
<dbReference type="InterPro" id="IPR056871">
    <property type="entry name" value="WH_TTC3"/>
</dbReference>
<dbReference type="Proteomes" id="UP000747542">
    <property type="component" value="Unassembled WGS sequence"/>
</dbReference>
<protein>
    <submittedName>
        <fullName evidence="5">E3 ubiquitin-protein ligase TTC3-like 1</fullName>
    </submittedName>
</protein>
<feature type="signal peptide" evidence="2">
    <location>
        <begin position="1"/>
        <end position="31"/>
    </location>
</feature>
<feature type="region of interest" description="Disordered" evidence="1">
    <location>
        <begin position="1106"/>
        <end position="1204"/>
    </location>
</feature>
<feature type="compositionally biased region" description="Polar residues" evidence="1">
    <location>
        <begin position="1122"/>
        <end position="1136"/>
    </location>
</feature>
<feature type="non-terminal residue" evidence="5">
    <location>
        <position position="1204"/>
    </location>
</feature>
<sequence length="1204" mass="137250">AESTYNLCQQHLLGQVLAVLLLLELQPVTETMSGNSKYSLTDNGVVTLYNRELKNAVTVQVIFLATTELTCYIRVSDGKHLSPVILLFRKHFNPTFGVGAIISIKEAQILLLEENTVRQYHLEDEGMHRVFIRSYALLESHATIFGPLDITGTYRDAINHVYHILKKIDPKIDQQIKWDPKRCKDLQSEGEIMRENGNQFFKHQEYIQAVSHYDIAKKKDPFDYRAYYRAGQAAFKQSNSVAAGIYAQNGLMLCGKSKDLQQLFEEAFSLNADGTNVRIKPFPLNSLGNMENIPALISAVCRSSKYFTPYGSSKCIFERSLAIGKKSKGRDGRFIGQGMEPIKEFGVNFDNEDPTKEQKKERKKNKIKNFKLPQGENIREQEEKKIKGEKRKEKEEDRKKVEFKRDEERILMPRNVFHETLREGRRFYDIGQYRQAIEAYSRSLVYCCPDGDTNSVVNEGKERVNVQVIQYVVGTCKIQSGRGYILDGMEIMKALSEDDSNFSSKPAAHYWLGIGYEKIFLYKMAHYHAWACREALKAQKDLEPIKWPGSDDIIVETVPDTLRVEYEVIIARVKMYQPPEDEALNVWQSLPVERAFVKRLDNIPLFYDKHKFFERIIYLHINDSSKELIGRAASIRPTPKAKCRFKDCINIQGHNYAKEEIYLTDPDFKGFLDVICEEFCNISYHPCCWKAHKERFEEGIGRKSDKDFIGLDCITPDCTGKICSIRIYDETGRLKNELVKDKKERRNGAVVLKPKKKKDKKKEKTQPTKGGEAREKKKSKIPVPSNLPIDPESLDSSAVIILKPTAGEEDVSLTKPPKKNKKKNKKNKTPAQPDLIGDPLETDQSVQNEYLSRLRALRQQREALEGDMSTPRKATSLNLSAVSNDDIRKWIDPNKPFYMPRHLRDNPQQLESILQTKMKTTTSTDLSKESINTLLDFMYDWLKSEGPMSIIDPRLRQYVSENFPPEARNYVLQCGGIKELLMQSIQFAMIDNLICVRDHVVKTQDMACSEIKERMINPRYLISSCSSASSTSQLGGSGISHVSRGTSDSTPSVSKVSNGEVNQPKMNKPPLIKSGGGLEELDTFELPESLCLNPSAPEFEPRINEMSDEEEEGNNLNLENGSQGTSNWSAPTSEETLQGDVIKVNEKDKKDWGTGMELGDSTSVNNCADELFQSDDEQQEEEEEDDDDDDDEEQREVDNDDTTV</sequence>
<organism evidence="5 6">
    <name type="scientific">Homarus americanus</name>
    <name type="common">American lobster</name>
    <dbReference type="NCBI Taxonomy" id="6706"/>
    <lineage>
        <taxon>Eukaryota</taxon>
        <taxon>Metazoa</taxon>
        <taxon>Ecdysozoa</taxon>
        <taxon>Arthropoda</taxon>
        <taxon>Crustacea</taxon>
        <taxon>Multicrustacea</taxon>
        <taxon>Malacostraca</taxon>
        <taxon>Eumalacostraca</taxon>
        <taxon>Eucarida</taxon>
        <taxon>Decapoda</taxon>
        <taxon>Pleocyemata</taxon>
        <taxon>Astacidea</taxon>
        <taxon>Nephropoidea</taxon>
        <taxon>Nephropidae</taxon>
        <taxon>Homarus</taxon>
    </lineage>
</organism>
<gene>
    <name evidence="5" type="primary">TTC3-L1</name>
    <name evidence="5" type="ORF">Hamer_G018582</name>
</gene>
<evidence type="ECO:0000313" key="6">
    <source>
        <dbReference type="Proteomes" id="UP000747542"/>
    </source>
</evidence>
<keyword evidence="6" id="KW-1185">Reference proteome</keyword>
<reference evidence="5" key="1">
    <citation type="journal article" date="2021" name="Sci. Adv.">
        <title>The American lobster genome reveals insights on longevity, neural, and immune adaptations.</title>
        <authorList>
            <person name="Polinski J.M."/>
            <person name="Zimin A.V."/>
            <person name="Clark K.F."/>
            <person name="Kohn A.B."/>
            <person name="Sadowski N."/>
            <person name="Timp W."/>
            <person name="Ptitsyn A."/>
            <person name="Khanna P."/>
            <person name="Romanova D.Y."/>
            <person name="Williams P."/>
            <person name="Greenwood S.J."/>
            <person name="Moroz L.L."/>
            <person name="Walt D.R."/>
            <person name="Bodnar A.G."/>
        </authorList>
    </citation>
    <scope>NUCLEOTIDE SEQUENCE</scope>
    <source>
        <strain evidence="5">GMGI-L3</strain>
    </source>
</reference>
<dbReference type="EMBL" id="JAHLQT010012106">
    <property type="protein sequence ID" value="KAG7171463.1"/>
    <property type="molecule type" value="Genomic_DNA"/>
</dbReference>
<dbReference type="PANTHER" id="PTHR17550">
    <property type="entry name" value="E3 UBIQUITIN-PROTEIN LIGASE TTC3"/>
    <property type="match status" value="1"/>
</dbReference>
<feature type="compositionally biased region" description="Basic and acidic residues" evidence="1">
    <location>
        <begin position="1143"/>
        <end position="1152"/>
    </location>
</feature>
<feature type="region of interest" description="Disordered" evidence="1">
    <location>
        <begin position="809"/>
        <end position="843"/>
    </location>
</feature>
<feature type="domain" description="E3 ubiquitin-protein ligase TTC3/DZIP3" evidence="3">
    <location>
        <begin position="634"/>
        <end position="736"/>
    </location>
</feature>
<keyword evidence="2" id="KW-0732">Signal</keyword>
<dbReference type="GO" id="GO:0016567">
    <property type="term" value="P:protein ubiquitination"/>
    <property type="evidence" value="ECO:0007669"/>
    <property type="project" value="UniProtKB-UniPathway"/>
</dbReference>
<feature type="chain" id="PRO_5035223613" evidence="2">
    <location>
        <begin position="32"/>
        <end position="1204"/>
    </location>
</feature>
<dbReference type="InterPro" id="IPR011990">
    <property type="entry name" value="TPR-like_helical_dom_sf"/>
</dbReference>
<feature type="region of interest" description="Disordered" evidence="1">
    <location>
        <begin position="345"/>
        <end position="399"/>
    </location>
</feature>
<dbReference type="Pfam" id="PF19179">
    <property type="entry name" value="TTC3_DZIP3_dom"/>
    <property type="match status" value="1"/>
</dbReference>